<evidence type="ECO:0000313" key="1">
    <source>
        <dbReference type="EMBL" id="CAB4152065.1"/>
    </source>
</evidence>
<evidence type="ECO:0000313" key="5">
    <source>
        <dbReference type="EMBL" id="CAB4214742.1"/>
    </source>
</evidence>
<dbReference type="EMBL" id="LR796570">
    <property type="protein sequence ID" value="CAB4152065.1"/>
    <property type="molecule type" value="Genomic_DNA"/>
</dbReference>
<dbReference type="EMBL" id="LR797047">
    <property type="protein sequence ID" value="CAB4183621.1"/>
    <property type="molecule type" value="Genomic_DNA"/>
</dbReference>
<evidence type="ECO:0000313" key="3">
    <source>
        <dbReference type="EMBL" id="CAB4183621.1"/>
    </source>
</evidence>
<organism evidence="4">
    <name type="scientific">uncultured Caudovirales phage</name>
    <dbReference type="NCBI Taxonomy" id="2100421"/>
    <lineage>
        <taxon>Viruses</taxon>
        <taxon>Duplodnaviria</taxon>
        <taxon>Heunggongvirae</taxon>
        <taxon>Uroviricota</taxon>
        <taxon>Caudoviricetes</taxon>
        <taxon>Peduoviridae</taxon>
        <taxon>Maltschvirus</taxon>
        <taxon>Maltschvirus maltsch</taxon>
    </lineage>
</organism>
<gene>
    <name evidence="3" type="ORF">UFOVP1104_43</name>
    <name evidence="4" type="ORF">UFOVP1371_56</name>
    <name evidence="5" type="ORF">UFOVP1468_3</name>
    <name evidence="6" type="ORF">UFOVP1555_14</name>
    <name evidence="1" type="ORF">UFOVP596_47</name>
    <name evidence="2" type="ORF">UFOVP938_58</name>
</gene>
<reference evidence="4" key="1">
    <citation type="submission" date="2020-05" db="EMBL/GenBank/DDBJ databases">
        <authorList>
            <person name="Chiriac C."/>
            <person name="Salcher M."/>
            <person name="Ghai R."/>
            <person name="Kavagutti S V."/>
        </authorList>
    </citation>
    <scope>NUCLEOTIDE SEQUENCE</scope>
</reference>
<dbReference type="EMBL" id="LR797322">
    <property type="protein sequence ID" value="CAB4202978.1"/>
    <property type="molecule type" value="Genomic_DNA"/>
</dbReference>
<name>A0A6J5S4X4_9CAUD</name>
<evidence type="ECO:0000313" key="2">
    <source>
        <dbReference type="EMBL" id="CAB4172720.1"/>
    </source>
</evidence>
<protein>
    <submittedName>
        <fullName evidence="4">Uncharacterized protein</fullName>
    </submittedName>
</protein>
<proteinExistence type="predicted"/>
<evidence type="ECO:0000313" key="6">
    <source>
        <dbReference type="EMBL" id="CAB5229262.1"/>
    </source>
</evidence>
<dbReference type="EMBL" id="LR796883">
    <property type="protein sequence ID" value="CAB4172720.1"/>
    <property type="molecule type" value="Genomic_DNA"/>
</dbReference>
<dbReference type="EMBL" id="LR797416">
    <property type="protein sequence ID" value="CAB4214742.1"/>
    <property type="molecule type" value="Genomic_DNA"/>
</dbReference>
<dbReference type="EMBL" id="LR798399">
    <property type="protein sequence ID" value="CAB5229262.1"/>
    <property type="molecule type" value="Genomic_DNA"/>
</dbReference>
<evidence type="ECO:0000313" key="4">
    <source>
        <dbReference type="EMBL" id="CAB4202978.1"/>
    </source>
</evidence>
<accession>A0A6J5S4X4</accession>
<sequence length="102" mass="11454">MIEFNGKKYAKNDAEFVGSLFDAGGTCNGFYKRVKNGIRLFDMKHNLAAFIVDRPSEKFIVTAHMQDGKPRYMFGTGSYTEKWLGIESLGMQATFDAINAIN</sequence>